<evidence type="ECO:0008006" key="3">
    <source>
        <dbReference type="Google" id="ProtNLM"/>
    </source>
</evidence>
<reference evidence="2" key="1">
    <citation type="submission" date="2020-09" db="EMBL/GenBank/DDBJ databases">
        <title>Whole genome shotgun sequence of Streptomyces cinnamonensis NBRC 15873.</title>
        <authorList>
            <person name="Komaki H."/>
            <person name="Tamura T."/>
        </authorList>
    </citation>
    <scope>NUCLEOTIDE SEQUENCE [LARGE SCALE GENOMIC DNA]</scope>
    <source>
        <strain evidence="2">NBRC 15873</strain>
    </source>
</reference>
<protein>
    <recommendedName>
        <fullName evidence="3">HNH endonuclease</fullName>
    </recommendedName>
</protein>
<proteinExistence type="predicted"/>
<dbReference type="RefSeq" id="WP_053614283.1">
    <property type="nucleotide sequence ID" value="NZ_BMRU01000022.1"/>
</dbReference>
<comment type="caution">
    <text evidence="1">The sequence shown here is derived from an EMBL/GenBank/DDBJ whole genome shotgun (WGS) entry which is preliminary data.</text>
</comment>
<sequence length="113" mass="12460">MATPDCPRCRRTLTPFTVMLRRNRWGGTGPAPRPEAWWECPGCGWLGCERRAGAPPAPMRRLESADADCMFCGEEESNVASEPHLREDGLLGDWMVCLACGTSNGRRLGPPSR</sequence>
<accession>A0ABQ3NZT2</accession>
<organism evidence="1 2">
    <name type="scientific">Streptomyces virginiae</name>
    <name type="common">Streptomyces cinnamonensis</name>
    <dbReference type="NCBI Taxonomy" id="1961"/>
    <lineage>
        <taxon>Bacteria</taxon>
        <taxon>Bacillati</taxon>
        <taxon>Actinomycetota</taxon>
        <taxon>Actinomycetes</taxon>
        <taxon>Kitasatosporales</taxon>
        <taxon>Streptomycetaceae</taxon>
        <taxon>Streptomyces</taxon>
    </lineage>
</organism>
<evidence type="ECO:0000313" key="1">
    <source>
        <dbReference type="EMBL" id="GHI18280.1"/>
    </source>
</evidence>
<keyword evidence="2" id="KW-1185">Reference proteome</keyword>
<gene>
    <name evidence="1" type="ORF">Scinn_77430</name>
</gene>
<dbReference type="EMBL" id="BNDV01000018">
    <property type="protein sequence ID" value="GHI18280.1"/>
    <property type="molecule type" value="Genomic_DNA"/>
</dbReference>
<name>A0ABQ3NZT2_STRVG</name>
<evidence type="ECO:0000313" key="2">
    <source>
        <dbReference type="Proteomes" id="UP000660554"/>
    </source>
</evidence>
<dbReference type="Proteomes" id="UP000660554">
    <property type="component" value="Unassembled WGS sequence"/>
</dbReference>
<dbReference type="GeneID" id="86954293"/>